<comment type="caution">
    <text evidence="5">The sequence shown here is derived from an EMBL/GenBank/DDBJ whole genome shotgun (WGS) entry which is preliminary data.</text>
</comment>
<dbReference type="Gene3D" id="3.10.490.20">
    <property type="match status" value="1"/>
</dbReference>
<dbReference type="InterPro" id="IPR041228">
    <property type="entry name" value="Dynein_C"/>
</dbReference>
<dbReference type="PANTHER" id="PTHR45703">
    <property type="entry name" value="DYNEIN HEAVY CHAIN"/>
    <property type="match status" value="1"/>
</dbReference>
<evidence type="ECO:0000313" key="6">
    <source>
        <dbReference type="Proteomes" id="UP000659654"/>
    </source>
</evidence>
<dbReference type="Pfam" id="PF18198">
    <property type="entry name" value="AAA_lid_11"/>
    <property type="match status" value="1"/>
</dbReference>
<dbReference type="Pfam" id="PF18199">
    <property type="entry name" value="Dynein_C"/>
    <property type="match status" value="1"/>
</dbReference>
<evidence type="ECO:0000313" key="5">
    <source>
        <dbReference type="EMBL" id="CAD5211047.1"/>
    </source>
</evidence>
<dbReference type="GO" id="GO:0030286">
    <property type="term" value="C:dynein complex"/>
    <property type="evidence" value="ECO:0007669"/>
    <property type="project" value="InterPro"/>
</dbReference>
<feature type="domain" description="Dynein heavy chain region D6 P-loop" evidence="2">
    <location>
        <begin position="204"/>
        <end position="299"/>
    </location>
</feature>
<dbReference type="Pfam" id="PF03028">
    <property type="entry name" value="Dynein_heavy"/>
    <property type="match status" value="1"/>
</dbReference>
<dbReference type="InterPro" id="IPR041658">
    <property type="entry name" value="AAA_lid_11"/>
</dbReference>
<sequence length="730" mass="83002">MLYFSFYDLYLTNHMYNFNAGVLLQLFDRIFQKNRNASTDVQAKLEIIYQELVKSTFYYVSRALYKQDRLAFALRFVKVVHDKLFDDKEWNFFCGNLVDEAVSDTGSAPSWLSEEVQQQVAKLRAYLPSLYSQLGLEDRSSWTNFLQNNSSQLPGHIDQKLSNFQKVLVISILKPENATTAMTSFVTRSLQVPSINHRPMSSWSQEIRDAAEKVLKDPRRLHELAIGNRRQNEAVELMRNAMEKGEWVYLNNVHLLPDFLLRIHSELHSKSPNPAFRLWLSAEPDNQFPAVPLQDALKIAYETPPGIKHNVSGTLKQWIELEGNSGKSELELKTQFLLAWFHAIIQERRTYIPQGWLKFYEFNSNDLRVARQVLDAMGSKNGYNWEAIRGFMEDAIYGGRIENQLDIGVLSAYLDKFLSQKMVTSRDGELDSNLRMPEAKSMNEWLDFVQNKIPEVDKPSLFGLPENLGATYELEQSRQTINALSQWAKKLQPVLAFWKRLHQQNDLLQAELRDSDSTDPIIDMLNTEMHFGIGLVKQNPFDLDQHPERSCRQACPHCQDSSSREDTVGPTNPGGLGSNLAGTRGLLPVHGEDLDHLFRPTALLNALRQYSARHLNVGVDRLQFATGLSKIQSRAPSMQIGQLKIQGAVLGGGHLMAVDQNSAAISSAPVIDVAWIGMDEPEPYRQEESAEIPLFVASNRTEFVCQVKVPCSQGQRDQWVLAAVALFTRI</sequence>
<feature type="region of interest" description="Disordered" evidence="1">
    <location>
        <begin position="552"/>
        <end position="580"/>
    </location>
</feature>
<dbReference type="Proteomes" id="UP000582659">
    <property type="component" value="Unassembled WGS sequence"/>
</dbReference>
<dbReference type="Gene3D" id="1.10.8.1220">
    <property type="match status" value="1"/>
</dbReference>
<dbReference type="EMBL" id="CAJFCV020000001">
    <property type="protein sequence ID" value="CAG9087536.1"/>
    <property type="molecule type" value="Genomic_DNA"/>
</dbReference>
<organism evidence="5 6">
    <name type="scientific">Bursaphelenchus xylophilus</name>
    <name type="common">Pinewood nematode worm</name>
    <name type="synonym">Aphelenchoides xylophilus</name>
    <dbReference type="NCBI Taxonomy" id="6326"/>
    <lineage>
        <taxon>Eukaryota</taxon>
        <taxon>Metazoa</taxon>
        <taxon>Ecdysozoa</taxon>
        <taxon>Nematoda</taxon>
        <taxon>Chromadorea</taxon>
        <taxon>Rhabditida</taxon>
        <taxon>Tylenchina</taxon>
        <taxon>Tylenchomorpha</taxon>
        <taxon>Aphelenchoidea</taxon>
        <taxon>Aphelenchoididae</taxon>
        <taxon>Bursaphelenchus</taxon>
    </lineage>
</organism>
<dbReference type="Proteomes" id="UP000659654">
    <property type="component" value="Unassembled WGS sequence"/>
</dbReference>
<dbReference type="Gene3D" id="1.10.8.720">
    <property type="entry name" value="Region D6 of dynein motor"/>
    <property type="match status" value="1"/>
</dbReference>
<dbReference type="GO" id="GO:0045505">
    <property type="term" value="F:dynein intermediate chain binding"/>
    <property type="evidence" value="ECO:0007669"/>
    <property type="project" value="InterPro"/>
</dbReference>
<protein>
    <submittedName>
        <fullName evidence="5">(pine wood nematode) hypothetical protein</fullName>
    </submittedName>
</protein>
<dbReference type="GO" id="GO:0008569">
    <property type="term" value="F:minus-end-directed microtubule motor activity"/>
    <property type="evidence" value="ECO:0007669"/>
    <property type="project" value="InterPro"/>
</dbReference>
<name>A0A7I8XQ58_BURXY</name>
<evidence type="ECO:0000259" key="2">
    <source>
        <dbReference type="Pfam" id="PF03028"/>
    </source>
</evidence>
<dbReference type="EMBL" id="CAJFDI010000001">
    <property type="protein sequence ID" value="CAD5211047.1"/>
    <property type="molecule type" value="Genomic_DNA"/>
</dbReference>
<evidence type="ECO:0000259" key="3">
    <source>
        <dbReference type="Pfam" id="PF18198"/>
    </source>
</evidence>
<dbReference type="AlphaFoldDB" id="A0A7I8XQ58"/>
<proteinExistence type="predicted"/>
<dbReference type="InterPro" id="IPR026983">
    <property type="entry name" value="DHC"/>
</dbReference>
<feature type="domain" description="Dynein heavy chain AAA lid" evidence="3">
    <location>
        <begin position="334"/>
        <end position="467"/>
    </location>
</feature>
<dbReference type="PANTHER" id="PTHR45703:SF22">
    <property type="entry name" value="DYNEIN CYTOPLASMIC 2 HEAVY CHAIN 1"/>
    <property type="match status" value="1"/>
</dbReference>
<reference evidence="5" key="1">
    <citation type="submission" date="2020-09" db="EMBL/GenBank/DDBJ databases">
        <authorList>
            <person name="Kikuchi T."/>
        </authorList>
    </citation>
    <scope>NUCLEOTIDE SEQUENCE</scope>
    <source>
        <strain evidence="5">Ka4C1</strain>
    </source>
</reference>
<accession>A0A7I8XQ58</accession>
<dbReference type="InterPro" id="IPR004273">
    <property type="entry name" value="Dynein_heavy_D6_P-loop"/>
</dbReference>
<dbReference type="Gene3D" id="3.40.50.300">
    <property type="entry name" value="P-loop containing nucleotide triphosphate hydrolases"/>
    <property type="match status" value="1"/>
</dbReference>
<evidence type="ECO:0000256" key="1">
    <source>
        <dbReference type="SAM" id="MobiDB-lite"/>
    </source>
</evidence>
<gene>
    <name evidence="5" type="ORF">BXYJ_LOCUS2233</name>
</gene>
<dbReference type="SMR" id="A0A7I8XQ58"/>
<dbReference type="InterPro" id="IPR042219">
    <property type="entry name" value="AAA_lid_11_sf"/>
</dbReference>
<dbReference type="GO" id="GO:0007018">
    <property type="term" value="P:microtubule-based movement"/>
    <property type="evidence" value="ECO:0007669"/>
    <property type="project" value="InterPro"/>
</dbReference>
<feature type="domain" description="Dynein heavy chain C-terminal" evidence="4">
    <location>
        <begin position="594"/>
        <end position="727"/>
    </location>
</feature>
<dbReference type="InterPro" id="IPR027417">
    <property type="entry name" value="P-loop_NTPase"/>
</dbReference>
<dbReference type="InterPro" id="IPR043160">
    <property type="entry name" value="Dynein_C_barrel"/>
</dbReference>
<dbReference type="OrthoDB" id="5593012at2759"/>
<evidence type="ECO:0000259" key="4">
    <source>
        <dbReference type="Pfam" id="PF18199"/>
    </source>
</evidence>
<dbReference type="GO" id="GO:0051959">
    <property type="term" value="F:dynein light intermediate chain binding"/>
    <property type="evidence" value="ECO:0007669"/>
    <property type="project" value="InterPro"/>
</dbReference>
<keyword evidence="6" id="KW-1185">Reference proteome</keyword>